<evidence type="ECO:0000313" key="1">
    <source>
        <dbReference type="EMBL" id="MFB9713908.1"/>
    </source>
</evidence>
<reference evidence="1 2" key="1">
    <citation type="submission" date="2024-09" db="EMBL/GenBank/DDBJ databases">
        <authorList>
            <person name="Sun Q."/>
            <person name="Mori K."/>
        </authorList>
    </citation>
    <scope>NUCLEOTIDE SEQUENCE [LARGE SCALE GENOMIC DNA]</scope>
    <source>
        <strain evidence="1 2">JCM 13519</strain>
    </source>
</reference>
<name>A0ABV5UN19_9MICC</name>
<dbReference type="Proteomes" id="UP001589536">
    <property type="component" value="Unassembled WGS sequence"/>
</dbReference>
<sequence>MTDTIARQPQGIPAGGQFAPTFHSEPAIGLPGNTSPAVPVEFKGSIDLKESEFGRLPELPASVGTPEVTFGFDIDGNLETRVTVDGSTMAFLNDPMADEITNTIESGHSGEDEIAPWSTIASYDDFEKTRTWAESVHERIDGATFGVLADATASTETNKAIIAFATGHGAPAAKLTPQQESAKRAAAVMAVCEEGQGADITMRDLFTDLRHYADAHSIDIYQAMDASLKVYQHEKTDQAFKEGY</sequence>
<comment type="caution">
    <text evidence="1">The sequence shown here is derived from an EMBL/GenBank/DDBJ whole genome shotgun (WGS) entry which is preliminary data.</text>
</comment>
<accession>A0ABV5UN19</accession>
<keyword evidence="2" id="KW-1185">Reference proteome</keyword>
<dbReference type="EMBL" id="JBHMBH010000019">
    <property type="protein sequence ID" value="MFB9713908.1"/>
    <property type="molecule type" value="Genomic_DNA"/>
</dbReference>
<proteinExistence type="predicted"/>
<evidence type="ECO:0000313" key="2">
    <source>
        <dbReference type="Proteomes" id="UP001589536"/>
    </source>
</evidence>
<gene>
    <name evidence="1" type="ORF">ACFFPI_07040</name>
</gene>
<protein>
    <submittedName>
        <fullName evidence="1">Uncharacterized protein</fullName>
    </submittedName>
</protein>
<dbReference type="RefSeq" id="WP_345041973.1">
    <property type="nucleotide sequence ID" value="NZ_BAABED010000001.1"/>
</dbReference>
<organism evidence="1 2">
    <name type="scientific">Arthrobacter methylotrophus</name>
    <dbReference type="NCBI Taxonomy" id="121291"/>
    <lineage>
        <taxon>Bacteria</taxon>
        <taxon>Bacillati</taxon>
        <taxon>Actinomycetota</taxon>
        <taxon>Actinomycetes</taxon>
        <taxon>Micrococcales</taxon>
        <taxon>Micrococcaceae</taxon>
        <taxon>Arthrobacter</taxon>
    </lineage>
</organism>